<dbReference type="EMBL" id="LWMS01000020">
    <property type="protein sequence ID" value="PWL08304.1"/>
    <property type="molecule type" value="Genomic_DNA"/>
</dbReference>
<dbReference type="RefSeq" id="WP_143744838.1">
    <property type="nucleotide sequence ID" value="NZ_CANQEZ010000001.1"/>
</dbReference>
<feature type="transmembrane region" description="Helical" evidence="1">
    <location>
        <begin position="90"/>
        <end position="109"/>
    </location>
</feature>
<dbReference type="Proteomes" id="UP000246004">
    <property type="component" value="Unassembled WGS sequence"/>
</dbReference>
<keyword evidence="1" id="KW-0812">Transmembrane</keyword>
<keyword evidence="1" id="KW-0472">Membrane</keyword>
<keyword evidence="1" id="KW-1133">Transmembrane helix</keyword>
<feature type="transmembrane region" description="Helical" evidence="1">
    <location>
        <begin position="37"/>
        <end position="70"/>
    </location>
</feature>
<accession>A0A2V2BRF5</accession>
<name>A0A2V2BRF5_9EURY</name>
<dbReference type="OrthoDB" id="71397at2157"/>
<evidence type="ECO:0000313" key="3">
    <source>
        <dbReference type="Proteomes" id="UP000246004"/>
    </source>
</evidence>
<proteinExistence type="predicted"/>
<reference evidence="2 3" key="1">
    <citation type="submission" date="2016-04" db="EMBL/GenBank/DDBJ databases">
        <title>Genome sequence of Methanosphaera cuniculi DSM 4103.</title>
        <authorList>
            <person name="Poehlein A."/>
            <person name="Seedorf H."/>
            <person name="Daniel R."/>
        </authorList>
    </citation>
    <scope>NUCLEOTIDE SEQUENCE [LARGE SCALE GENOMIC DNA]</scope>
    <source>
        <strain evidence="2 3">DSM 4103</strain>
    </source>
</reference>
<protein>
    <submittedName>
        <fullName evidence="2">Uncharacterized protein</fullName>
    </submittedName>
</protein>
<dbReference type="AlphaFoldDB" id="A0A2V2BRF5"/>
<evidence type="ECO:0000256" key="1">
    <source>
        <dbReference type="SAM" id="Phobius"/>
    </source>
</evidence>
<organism evidence="2 3">
    <name type="scientific">Methanosphaera cuniculi</name>
    <dbReference type="NCBI Taxonomy" id="1077256"/>
    <lineage>
        <taxon>Archaea</taxon>
        <taxon>Methanobacteriati</taxon>
        <taxon>Methanobacteriota</taxon>
        <taxon>Methanomada group</taxon>
        <taxon>Methanobacteria</taxon>
        <taxon>Methanobacteriales</taxon>
        <taxon>Methanobacteriaceae</taxon>
        <taxon>Methanosphaera</taxon>
    </lineage>
</organism>
<sequence>MKMYEKLVASLKSTFGLDPQETLIPGVQTSSIMSAELLFMASVLIAALTIRLVSLPLMVVVEVALMIGYVYVSPIMPKLYKENNDSLNNMMFYAIIALAIIALIFNVGVSII</sequence>
<evidence type="ECO:0000313" key="2">
    <source>
        <dbReference type="EMBL" id="PWL08304.1"/>
    </source>
</evidence>
<comment type="caution">
    <text evidence="2">The sequence shown here is derived from an EMBL/GenBank/DDBJ whole genome shotgun (WGS) entry which is preliminary data.</text>
</comment>
<gene>
    <name evidence="2" type="ORF">MSCUN_07400</name>
</gene>